<dbReference type="Proteomes" id="UP000001175">
    <property type="component" value="Chromosome"/>
</dbReference>
<evidence type="ECO:0000259" key="5">
    <source>
        <dbReference type="Pfam" id="PF04586"/>
    </source>
</evidence>
<feature type="domain" description="Prohead serine protease" evidence="5">
    <location>
        <begin position="77"/>
        <end position="172"/>
    </location>
</feature>
<dbReference type="RefSeq" id="WP_011243109.1">
    <property type="nucleotide sequence ID" value="NC_006576.1"/>
</dbReference>
<name>A0A0H3K1A1_SYNP6</name>
<keyword evidence="2" id="KW-0645">Protease</keyword>
<gene>
    <name evidence="6" type="ordered locus">syc0797_c</name>
</gene>
<dbReference type="NCBIfam" id="NF045541">
    <property type="entry name" value="scaf_prot_MCP2"/>
    <property type="match status" value="1"/>
</dbReference>
<reference evidence="6 7" key="1">
    <citation type="journal article" date="2007" name="Photosyn. Res.">
        <title>Complete nucleotide sequence of the freshwater unicellular cyanobacterium Synechococcus elongatus PCC 6301 chromosome: gene content and organization.</title>
        <authorList>
            <person name="Sugita C."/>
            <person name="Ogata K."/>
            <person name="Shikata M."/>
            <person name="Jikuya H."/>
            <person name="Takano J."/>
            <person name="Furumichi M."/>
            <person name="Kanehisa M."/>
            <person name="Omata T."/>
            <person name="Sugiura M."/>
            <person name="Sugita M."/>
        </authorList>
    </citation>
    <scope>NUCLEOTIDE SEQUENCE [LARGE SCALE GENOMIC DNA]</scope>
    <source>
        <strain evidence="7">ATCC 27144 / PCC 6301 / SAUG 1402/1</strain>
    </source>
</reference>
<proteinExistence type="predicted"/>
<dbReference type="Pfam" id="PF25209">
    <property type="entry name" value="Phage_capsid_4"/>
    <property type="match status" value="1"/>
</dbReference>
<dbReference type="KEGG" id="syc:syc0797_c"/>
<feature type="region of interest" description="Disordered" evidence="4">
    <location>
        <begin position="167"/>
        <end position="197"/>
    </location>
</feature>
<evidence type="ECO:0000256" key="4">
    <source>
        <dbReference type="SAM" id="MobiDB-lite"/>
    </source>
</evidence>
<sequence length="624" mass="68644">MEQKRFATPLTLRASFVPATLNEEQRTVELTWSTGAKVLRNGWDGRYYEELSMAPESVRLDRLNSGAPLLNSHSAYDLSSVLGVVERAWIDGNEGRALVRFSSRAEVEPIFRDVRDGIVRNVSVGYMIHRYEKTEGETGEPMTYRITDWEPHELSLVAIPADAAASVRANPQQESPMDGEENTLAPEQATPSVADPAPIEERSAGDTAAAIAAERKRAASIVEIVARGKQPQTLADQLIQSGATLDQAREAVIDAIANAAPIIDNTITVTRDRGDTIREGIANALEARTGISDLNEKGRRYQGMSLIEVVRVLHEMRGIDTQGMTRIELAGRALHTTSDFAYILLDITNKTLARGYEQAPQTWAPFTRITSLPDFRDKNVITFDGRLQLDRVNEAGEFTRDSPFAEGLEKYRLATYGKVVPIGRQVVINDDLDALSRMVQLIGRAVADFESEKIYDNFLSKPVMGDGIALFHASHLNVGVGGINEAGISAARQALRTQQDLKGNRINLTAGYLLVPSTLETAAEKLLAPINANETANVNVFSRSMKMIVEPRLDTASPQFYVLATPSQIDMLEAAYLEGQRGPTIETREGFDVDGMEVKVRLDFACKVINHRGFYRSSGVDPTP</sequence>
<evidence type="ECO:0000256" key="3">
    <source>
        <dbReference type="ARBA" id="ARBA00022801"/>
    </source>
</evidence>
<dbReference type="InterPro" id="IPR054613">
    <property type="entry name" value="Peptidase_S78_dom"/>
</dbReference>
<evidence type="ECO:0000313" key="7">
    <source>
        <dbReference type="Proteomes" id="UP000001175"/>
    </source>
</evidence>
<keyword evidence="1" id="KW-1188">Viral release from host cell</keyword>
<evidence type="ECO:0000256" key="1">
    <source>
        <dbReference type="ARBA" id="ARBA00022612"/>
    </source>
</evidence>
<dbReference type="eggNOG" id="COG3740">
    <property type="taxonomic scope" value="Bacteria"/>
</dbReference>
<dbReference type="AlphaFoldDB" id="A0A0H3K1A1"/>
<protein>
    <recommendedName>
        <fullName evidence="5">Prohead serine protease domain-containing protein</fullName>
    </recommendedName>
</protein>
<dbReference type="Pfam" id="PF04586">
    <property type="entry name" value="Peptidase_S78"/>
    <property type="match status" value="1"/>
</dbReference>
<evidence type="ECO:0000256" key="2">
    <source>
        <dbReference type="ARBA" id="ARBA00022670"/>
    </source>
</evidence>
<organism evidence="6 7">
    <name type="scientific">Synechococcus sp. (strain ATCC 27144 / PCC 6301 / SAUG 1402/1)</name>
    <name type="common">Anacystis nidulans</name>
    <dbReference type="NCBI Taxonomy" id="269084"/>
    <lineage>
        <taxon>Bacteria</taxon>
        <taxon>Bacillati</taxon>
        <taxon>Cyanobacteriota</taxon>
        <taxon>Cyanophyceae</taxon>
        <taxon>Synechococcales</taxon>
        <taxon>Synechococcaceae</taxon>
        <taxon>Synechococcus</taxon>
    </lineage>
</organism>
<dbReference type="GeneID" id="72429573"/>
<evidence type="ECO:0000313" key="6">
    <source>
        <dbReference type="EMBL" id="BAD78987.1"/>
    </source>
</evidence>
<accession>A0A0H3K1A1</accession>
<dbReference type="EMBL" id="AP008231">
    <property type="protein sequence ID" value="BAD78987.1"/>
    <property type="molecule type" value="Genomic_DNA"/>
</dbReference>
<keyword evidence="3" id="KW-0378">Hydrolase</keyword>
<dbReference type="GO" id="GO:0006508">
    <property type="term" value="P:proteolysis"/>
    <property type="evidence" value="ECO:0007669"/>
    <property type="project" value="UniProtKB-KW"/>
</dbReference>
<dbReference type="GO" id="GO:0008233">
    <property type="term" value="F:peptidase activity"/>
    <property type="evidence" value="ECO:0007669"/>
    <property type="project" value="UniProtKB-KW"/>
</dbReference>